<evidence type="ECO:0000256" key="6">
    <source>
        <dbReference type="PROSITE-ProRule" id="PRU00024"/>
    </source>
</evidence>
<feature type="domain" description="RING-type" evidence="10">
    <location>
        <begin position="21"/>
        <end position="65"/>
    </location>
</feature>
<dbReference type="GO" id="GO:0008270">
    <property type="term" value="F:zinc ion binding"/>
    <property type="evidence" value="ECO:0007669"/>
    <property type="project" value="UniProtKB-KW"/>
</dbReference>
<protein>
    <submittedName>
        <fullName evidence="12">Uncharacterized protein</fullName>
    </submittedName>
</protein>
<dbReference type="Proteomes" id="UP001208570">
    <property type="component" value="Unassembled WGS sequence"/>
</dbReference>
<dbReference type="PROSITE" id="PS51125">
    <property type="entry name" value="NHL"/>
    <property type="match status" value="4"/>
</dbReference>
<dbReference type="CDD" id="cd05819">
    <property type="entry name" value="NHL"/>
    <property type="match status" value="1"/>
</dbReference>
<dbReference type="InterPro" id="IPR001298">
    <property type="entry name" value="Filamin/ABP280_rpt"/>
</dbReference>
<gene>
    <name evidence="12" type="ORF">LSH36_44g12037</name>
</gene>
<evidence type="ECO:0000256" key="7">
    <source>
        <dbReference type="PROSITE-ProRule" id="PRU00087"/>
    </source>
</evidence>
<evidence type="ECO:0000256" key="9">
    <source>
        <dbReference type="SAM" id="Coils"/>
    </source>
</evidence>
<dbReference type="Pfam" id="PF01436">
    <property type="entry name" value="NHL"/>
    <property type="match status" value="3"/>
</dbReference>
<dbReference type="Gene3D" id="2.120.10.30">
    <property type="entry name" value="TolB, C-terminal domain"/>
    <property type="match status" value="2"/>
</dbReference>
<dbReference type="PANTHER" id="PTHR24104">
    <property type="entry name" value="E3 UBIQUITIN-PROTEIN LIGASE NHLRC1-RELATED"/>
    <property type="match status" value="1"/>
</dbReference>
<dbReference type="InterPro" id="IPR014756">
    <property type="entry name" value="Ig_E-set"/>
</dbReference>
<evidence type="ECO:0000256" key="8">
    <source>
        <dbReference type="PROSITE-ProRule" id="PRU00504"/>
    </source>
</evidence>
<sequence length="695" mass="78019">MLGSESMEQPGTLEISELLNCSICMEGYDSINRQPKLLPCHHTFCKVCLGNLFTSTGQFLCPTCREHVMLRSPPPHGVARLQTNFYIMQMRDYLHHDPKAKGCEKHNNDLNFFCLTCEIPICSACLSSEHKETAGHQTLDLEAAKREQISELSVQMAVAQQTLLQYEQKLKQYEIELNSLSTAKVKALQDVNSVFDKYVELLNTRRQNMTKEIMVQFTQRKSILKQDLETVKVIDTSLNGLLEQVKDSISNGSISDLFAYKAKLSARNSQLEQDKHLLEQDMNENYIKFETDELEYEFMNTIPRLGSVTVKKHLPCTVKVTKSNAVASLFTNFTVIVSDANGENLDNYPISIEITDPHDDAIPNLVKCHSNGRYEVTFRPEISGRHRIEVKFLNHLISNGMFALEVQSNEPVSVIGGQDDENIEMDFPRSVAVDMKNNLYVVDTGNNRIQIFDKSGSYISAFPISNASDVYSSCGLAVDDVHGTLICPEVCVHDADLLEASTILMYNLEGKLLERYNYQDIMSQALSVAVDSSCHMIIADYELNTIFVFDKSGRLLHKFGESGLGPGKFNNPTFLCTGLNDNIFVSDGNNHRIQVFDHTGHFLYQFGEYGTGKGQFNMPFGIAADFHGNLLVVDGGNKRVQIFNQDGEFLSCIESLGNRLSAPRGIAVTSDGYVLVADRDNHCVKKFRYLHCTSI</sequence>
<feature type="repeat" description="NHL" evidence="8">
    <location>
        <begin position="647"/>
        <end position="690"/>
    </location>
</feature>
<reference evidence="12" key="1">
    <citation type="journal article" date="2023" name="Mol. Biol. Evol.">
        <title>Third-Generation Sequencing Reveals the Adaptive Role of the Epigenome in Three Deep-Sea Polychaetes.</title>
        <authorList>
            <person name="Perez M."/>
            <person name="Aroh O."/>
            <person name="Sun Y."/>
            <person name="Lan Y."/>
            <person name="Juniper S.K."/>
            <person name="Young C.R."/>
            <person name="Angers B."/>
            <person name="Qian P.Y."/>
        </authorList>
    </citation>
    <scope>NUCLEOTIDE SEQUENCE</scope>
    <source>
        <strain evidence="12">P08H-3</strain>
    </source>
</reference>
<dbReference type="GO" id="GO:0000209">
    <property type="term" value="P:protein polyubiquitination"/>
    <property type="evidence" value="ECO:0007669"/>
    <property type="project" value="TreeGrafter"/>
</dbReference>
<feature type="repeat" description="NHL" evidence="8">
    <location>
        <begin position="556"/>
        <end position="599"/>
    </location>
</feature>
<dbReference type="InterPro" id="IPR000315">
    <property type="entry name" value="Znf_B-box"/>
</dbReference>
<keyword evidence="5" id="KW-0862">Zinc</keyword>
<dbReference type="SMART" id="SM00557">
    <property type="entry name" value="IG_FLMN"/>
    <property type="match status" value="1"/>
</dbReference>
<dbReference type="SUPFAM" id="SSF57850">
    <property type="entry name" value="RING/U-box"/>
    <property type="match status" value="1"/>
</dbReference>
<evidence type="ECO:0000313" key="13">
    <source>
        <dbReference type="Proteomes" id="UP001208570"/>
    </source>
</evidence>
<dbReference type="PROSITE" id="PS50194">
    <property type="entry name" value="FILAMIN_REPEAT"/>
    <property type="match status" value="1"/>
</dbReference>
<dbReference type="PROSITE" id="PS00518">
    <property type="entry name" value="ZF_RING_1"/>
    <property type="match status" value="1"/>
</dbReference>
<dbReference type="InterPro" id="IPR017907">
    <property type="entry name" value="Znf_RING_CS"/>
</dbReference>
<dbReference type="PROSITE" id="PS50119">
    <property type="entry name" value="ZF_BBOX"/>
    <property type="match status" value="1"/>
</dbReference>
<evidence type="ECO:0000256" key="3">
    <source>
        <dbReference type="ARBA" id="ARBA00022737"/>
    </source>
</evidence>
<dbReference type="Gene3D" id="3.30.160.60">
    <property type="entry name" value="Classic Zinc Finger"/>
    <property type="match status" value="1"/>
</dbReference>
<dbReference type="Gene3D" id="3.30.40.10">
    <property type="entry name" value="Zinc/RING finger domain, C3HC4 (zinc finger)"/>
    <property type="match status" value="1"/>
</dbReference>
<dbReference type="PROSITE" id="PS50089">
    <property type="entry name" value="ZF_RING_2"/>
    <property type="match status" value="1"/>
</dbReference>
<feature type="repeat" description="NHL" evidence="8">
    <location>
        <begin position="603"/>
        <end position="646"/>
    </location>
</feature>
<feature type="domain" description="B box-type" evidence="11">
    <location>
        <begin position="98"/>
        <end position="141"/>
    </location>
</feature>
<evidence type="ECO:0000256" key="2">
    <source>
        <dbReference type="ARBA" id="ARBA00022723"/>
    </source>
</evidence>
<dbReference type="InterPro" id="IPR001258">
    <property type="entry name" value="NHL_repeat"/>
</dbReference>
<dbReference type="GO" id="GO:0043161">
    <property type="term" value="P:proteasome-mediated ubiquitin-dependent protein catabolic process"/>
    <property type="evidence" value="ECO:0007669"/>
    <property type="project" value="TreeGrafter"/>
</dbReference>
<dbReference type="SUPFAM" id="SSF57845">
    <property type="entry name" value="B-box zinc-binding domain"/>
    <property type="match status" value="1"/>
</dbReference>
<comment type="caution">
    <text evidence="12">The sequence shown here is derived from an EMBL/GenBank/DDBJ whole genome shotgun (WGS) entry which is preliminary data.</text>
</comment>
<feature type="repeat" description="Filamin" evidence="7">
    <location>
        <begin position="331"/>
        <end position="406"/>
    </location>
</feature>
<dbReference type="InterPro" id="IPR013783">
    <property type="entry name" value="Ig-like_fold"/>
</dbReference>
<dbReference type="SMART" id="SM00184">
    <property type="entry name" value="RING"/>
    <property type="match status" value="1"/>
</dbReference>
<evidence type="ECO:0000256" key="4">
    <source>
        <dbReference type="ARBA" id="ARBA00022771"/>
    </source>
</evidence>
<evidence type="ECO:0000259" key="11">
    <source>
        <dbReference type="PROSITE" id="PS50119"/>
    </source>
</evidence>
<keyword evidence="2" id="KW-0479">Metal-binding</keyword>
<dbReference type="GO" id="GO:0061630">
    <property type="term" value="F:ubiquitin protein ligase activity"/>
    <property type="evidence" value="ECO:0007669"/>
    <property type="project" value="TreeGrafter"/>
</dbReference>
<proteinExistence type="inferred from homology"/>
<dbReference type="InterPro" id="IPR001841">
    <property type="entry name" value="Znf_RING"/>
</dbReference>
<dbReference type="InterPro" id="IPR017868">
    <property type="entry name" value="Filamin/ABP280_repeat-like"/>
</dbReference>
<name>A0AAD9K6W1_9ANNE</name>
<keyword evidence="3" id="KW-0677">Repeat</keyword>
<evidence type="ECO:0000313" key="12">
    <source>
        <dbReference type="EMBL" id="KAK2165944.1"/>
    </source>
</evidence>
<organism evidence="12 13">
    <name type="scientific">Paralvinella palmiformis</name>
    <dbReference type="NCBI Taxonomy" id="53620"/>
    <lineage>
        <taxon>Eukaryota</taxon>
        <taxon>Metazoa</taxon>
        <taxon>Spiralia</taxon>
        <taxon>Lophotrochozoa</taxon>
        <taxon>Annelida</taxon>
        <taxon>Polychaeta</taxon>
        <taxon>Sedentaria</taxon>
        <taxon>Canalipalpata</taxon>
        <taxon>Terebellida</taxon>
        <taxon>Terebelliformia</taxon>
        <taxon>Alvinellidae</taxon>
        <taxon>Paralvinella</taxon>
    </lineage>
</organism>
<feature type="repeat" description="NHL" evidence="8">
    <location>
        <begin position="426"/>
        <end position="455"/>
    </location>
</feature>
<keyword evidence="9" id="KW-0175">Coiled coil</keyword>
<dbReference type="InterPro" id="IPR013083">
    <property type="entry name" value="Znf_RING/FYVE/PHD"/>
</dbReference>
<dbReference type="InterPro" id="IPR050952">
    <property type="entry name" value="TRIM-NHL_E3_ligases"/>
</dbReference>
<comment type="similarity">
    <text evidence="1">Belongs to the TRIM/RBCC family.</text>
</comment>
<evidence type="ECO:0000259" key="10">
    <source>
        <dbReference type="PROSITE" id="PS50089"/>
    </source>
</evidence>
<dbReference type="SMART" id="SM00336">
    <property type="entry name" value="BBOX"/>
    <property type="match status" value="1"/>
</dbReference>
<keyword evidence="13" id="KW-1185">Reference proteome</keyword>
<dbReference type="Pfam" id="PF00643">
    <property type="entry name" value="zf-B_box"/>
    <property type="match status" value="1"/>
</dbReference>
<dbReference type="SUPFAM" id="SSF81296">
    <property type="entry name" value="E set domains"/>
    <property type="match status" value="1"/>
</dbReference>
<dbReference type="Pfam" id="PF00630">
    <property type="entry name" value="Filamin"/>
    <property type="match status" value="1"/>
</dbReference>
<evidence type="ECO:0000256" key="1">
    <source>
        <dbReference type="ARBA" id="ARBA00008518"/>
    </source>
</evidence>
<accession>A0AAD9K6W1</accession>
<dbReference type="Gene3D" id="2.60.40.10">
    <property type="entry name" value="Immunoglobulins"/>
    <property type="match status" value="1"/>
</dbReference>
<keyword evidence="4 6" id="KW-0863">Zinc-finger</keyword>
<dbReference type="EMBL" id="JAODUP010000044">
    <property type="protein sequence ID" value="KAK2165944.1"/>
    <property type="molecule type" value="Genomic_DNA"/>
</dbReference>
<feature type="coiled-coil region" evidence="9">
    <location>
        <begin position="149"/>
        <end position="190"/>
    </location>
</feature>
<dbReference type="Pfam" id="PF13639">
    <property type="entry name" value="zf-RING_2"/>
    <property type="match status" value="1"/>
</dbReference>
<dbReference type="PANTHER" id="PTHR24104:SF57">
    <property type="entry name" value="BEE-MILK PROTEIN"/>
    <property type="match status" value="1"/>
</dbReference>
<dbReference type="SUPFAM" id="SSF101898">
    <property type="entry name" value="NHL repeat"/>
    <property type="match status" value="1"/>
</dbReference>
<dbReference type="InterPro" id="IPR011042">
    <property type="entry name" value="6-blade_b-propeller_TolB-like"/>
</dbReference>
<dbReference type="CDD" id="cd19769">
    <property type="entry name" value="Bbox2_TRIM16-like"/>
    <property type="match status" value="1"/>
</dbReference>
<dbReference type="AlphaFoldDB" id="A0AAD9K6W1"/>
<evidence type="ECO:0000256" key="5">
    <source>
        <dbReference type="ARBA" id="ARBA00022833"/>
    </source>
</evidence>